<comment type="function">
    <text evidence="1 10">One of two assembly initiator proteins, it binds directly to the 5'-end of the 23S rRNA, where it nucleates assembly of the 50S subunit.</text>
</comment>
<dbReference type="HAMAP" id="MF_01326_B">
    <property type="entry name" value="Ribosomal_uL24_B"/>
    <property type="match status" value="1"/>
</dbReference>
<evidence type="ECO:0000256" key="5">
    <source>
        <dbReference type="ARBA" id="ARBA00022884"/>
    </source>
</evidence>
<dbReference type="GO" id="GO:0006412">
    <property type="term" value="P:translation"/>
    <property type="evidence" value="ECO:0007669"/>
    <property type="project" value="UniProtKB-UniRule"/>
</dbReference>
<evidence type="ECO:0000313" key="13">
    <source>
        <dbReference type="Proteomes" id="UP000184251"/>
    </source>
</evidence>
<comment type="subunit">
    <text evidence="3 10">Part of the 50S ribosomal subunit.</text>
</comment>
<dbReference type="InterPro" id="IPR005824">
    <property type="entry name" value="KOW"/>
</dbReference>
<dbReference type="InterPro" id="IPR014722">
    <property type="entry name" value="Rib_uL2_dom2"/>
</dbReference>
<dbReference type="SMART" id="SM00739">
    <property type="entry name" value="KOW"/>
    <property type="match status" value="1"/>
</dbReference>
<dbReference type="PANTHER" id="PTHR12903">
    <property type="entry name" value="MITOCHONDRIAL RIBOSOMAL PROTEIN L24"/>
    <property type="match status" value="1"/>
</dbReference>
<dbReference type="STRING" id="1120975.SAMN02746064_01694"/>
<dbReference type="EMBL" id="FQTU01000012">
    <property type="protein sequence ID" value="SHF01876.1"/>
    <property type="molecule type" value="Genomic_DNA"/>
</dbReference>
<dbReference type="CDD" id="cd06089">
    <property type="entry name" value="KOW_RPL26"/>
    <property type="match status" value="1"/>
</dbReference>
<dbReference type="Proteomes" id="UP000184251">
    <property type="component" value="Unassembled WGS sequence"/>
</dbReference>
<dbReference type="Gene3D" id="2.30.30.30">
    <property type="match status" value="1"/>
</dbReference>
<dbReference type="GO" id="GO:1990904">
    <property type="term" value="C:ribonucleoprotein complex"/>
    <property type="evidence" value="ECO:0007669"/>
    <property type="project" value="UniProtKB-KW"/>
</dbReference>
<evidence type="ECO:0000256" key="10">
    <source>
        <dbReference type="HAMAP-Rule" id="MF_01326"/>
    </source>
</evidence>
<gene>
    <name evidence="10" type="primary">rplX</name>
    <name evidence="12" type="ORF">SAMN02746064_01694</name>
</gene>
<keyword evidence="4 10" id="KW-0699">rRNA-binding</keyword>
<dbReference type="InterPro" id="IPR057264">
    <property type="entry name" value="Ribosomal_uL24_C"/>
</dbReference>
<evidence type="ECO:0000313" key="12">
    <source>
        <dbReference type="EMBL" id="SHF01876.1"/>
    </source>
</evidence>
<dbReference type="SUPFAM" id="SSF50104">
    <property type="entry name" value="Translation proteins SH3-like domain"/>
    <property type="match status" value="1"/>
</dbReference>
<dbReference type="NCBIfam" id="TIGR01079">
    <property type="entry name" value="rplX_bact"/>
    <property type="match status" value="1"/>
</dbReference>
<reference evidence="12 13" key="1">
    <citation type="submission" date="2016-11" db="EMBL/GenBank/DDBJ databases">
        <authorList>
            <person name="Jaros S."/>
            <person name="Januszkiewicz K."/>
            <person name="Wedrychowicz H."/>
        </authorList>
    </citation>
    <scope>NUCLEOTIDE SEQUENCE [LARGE SCALE GENOMIC DNA]</scope>
    <source>
        <strain evidence="12 13">DSM 14828</strain>
    </source>
</reference>
<dbReference type="Pfam" id="PF00467">
    <property type="entry name" value="KOW"/>
    <property type="match status" value="1"/>
</dbReference>
<evidence type="ECO:0000256" key="7">
    <source>
        <dbReference type="ARBA" id="ARBA00023274"/>
    </source>
</evidence>
<dbReference type="GO" id="GO:0019843">
    <property type="term" value="F:rRNA binding"/>
    <property type="evidence" value="ECO:0007669"/>
    <property type="project" value="UniProtKB-UniRule"/>
</dbReference>
<dbReference type="InterPro" id="IPR041988">
    <property type="entry name" value="Ribosomal_uL24_KOW"/>
</dbReference>
<protein>
    <recommendedName>
        <fullName evidence="8 10">Large ribosomal subunit protein uL24</fullName>
    </recommendedName>
</protein>
<feature type="domain" description="KOW" evidence="11">
    <location>
        <begin position="6"/>
        <end position="33"/>
    </location>
</feature>
<evidence type="ECO:0000256" key="9">
    <source>
        <dbReference type="ARBA" id="ARBA00058688"/>
    </source>
</evidence>
<evidence type="ECO:0000256" key="8">
    <source>
        <dbReference type="ARBA" id="ARBA00035206"/>
    </source>
</evidence>
<evidence type="ECO:0000256" key="3">
    <source>
        <dbReference type="ARBA" id="ARBA00011838"/>
    </source>
</evidence>
<evidence type="ECO:0000256" key="1">
    <source>
        <dbReference type="ARBA" id="ARBA00004072"/>
    </source>
</evidence>
<proteinExistence type="inferred from homology"/>
<evidence type="ECO:0000256" key="6">
    <source>
        <dbReference type="ARBA" id="ARBA00022980"/>
    </source>
</evidence>
<keyword evidence="7 10" id="KW-0687">Ribonucleoprotein</keyword>
<dbReference type="GO" id="GO:0003735">
    <property type="term" value="F:structural constituent of ribosome"/>
    <property type="evidence" value="ECO:0007669"/>
    <property type="project" value="InterPro"/>
</dbReference>
<keyword evidence="6 10" id="KW-0689">Ribosomal protein</keyword>
<comment type="similarity">
    <text evidence="2 10">Belongs to the universal ribosomal protein uL24 family.</text>
</comment>
<keyword evidence="13" id="KW-1185">Reference proteome</keyword>
<dbReference type="InterPro" id="IPR008991">
    <property type="entry name" value="Translation_prot_SH3-like_sf"/>
</dbReference>
<evidence type="ECO:0000256" key="4">
    <source>
        <dbReference type="ARBA" id="ARBA00022730"/>
    </source>
</evidence>
<organism evidence="12 13">
    <name type="scientific">Alkalibacter saccharofermentans DSM 14828</name>
    <dbReference type="NCBI Taxonomy" id="1120975"/>
    <lineage>
        <taxon>Bacteria</taxon>
        <taxon>Bacillati</taxon>
        <taxon>Bacillota</taxon>
        <taxon>Clostridia</taxon>
        <taxon>Eubacteriales</taxon>
        <taxon>Eubacteriaceae</taxon>
        <taxon>Alkalibacter</taxon>
    </lineage>
</organism>
<evidence type="ECO:0000256" key="2">
    <source>
        <dbReference type="ARBA" id="ARBA00010618"/>
    </source>
</evidence>
<dbReference type="InterPro" id="IPR003256">
    <property type="entry name" value="Ribosomal_uL24"/>
</dbReference>
<dbReference type="GO" id="GO:0005840">
    <property type="term" value="C:ribosome"/>
    <property type="evidence" value="ECO:0007669"/>
    <property type="project" value="UniProtKB-KW"/>
</dbReference>
<accession>A0A1M4Y8C8</accession>
<dbReference type="FunFam" id="2.30.30.30:FF:000004">
    <property type="entry name" value="50S ribosomal protein L24"/>
    <property type="match status" value="1"/>
</dbReference>
<dbReference type="Pfam" id="PF17136">
    <property type="entry name" value="ribosomal_L24"/>
    <property type="match status" value="1"/>
</dbReference>
<evidence type="ECO:0000259" key="11">
    <source>
        <dbReference type="SMART" id="SM00739"/>
    </source>
</evidence>
<sequence length="108" mass="12233">MRKKMHVKKDDVVMVNSGKFKGESGKIIAVYPKENRVIVEGINMMTKHMKPSQKVQQGGIIKQEGKIHASNVLLYCEKCKKGVRTGVKFLEDGSKVRYCKKCGETFNK</sequence>
<comment type="function">
    <text evidence="9 10">One of the proteins that surrounds the polypeptide exit tunnel on the outside of the subunit.</text>
</comment>
<name>A0A1M4Y8C8_9FIRM</name>
<keyword evidence="5 10" id="KW-0694">RNA-binding</keyword>
<dbReference type="AlphaFoldDB" id="A0A1M4Y8C8"/>